<evidence type="ECO:0000256" key="2">
    <source>
        <dbReference type="ARBA" id="ARBA00010899"/>
    </source>
</evidence>
<evidence type="ECO:0000256" key="10">
    <source>
        <dbReference type="PROSITE-ProRule" id="PRU00283"/>
    </source>
</evidence>
<feature type="region of interest" description="Disordered" evidence="13">
    <location>
        <begin position="204"/>
        <end position="243"/>
    </location>
</feature>
<feature type="region of interest" description="Disordered" evidence="13">
    <location>
        <begin position="108"/>
        <end position="127"/>
    </location>
</feature>
<dbReference type="Gene3D" id="3.40.850.10">
    <property type="entry name" value="Kinesin motor domain"/>
    <property type="match status" value="1"/>
</dbReference>
<evidence type="ECO:0000256" key="12">
    <source>
        <dbReference type="SAM" id="Coils"/>
    </source>
</evidence>
<dbReference type="EMBL" id="MU865033">
    <property type="protein sequence ID" value="KAK4459579.1"/>
    <property type="molecule type" value="Genomic_DNA"/>
</dbReference>
<feature type="coiled-coil region" evidence="12">
    <location>
        <begin position="366"/>
        <end position="494"/>
    </location>
</feature>
<reference evidence="15" key="2">
    <citation type="submission" date="2023-06" db="EMBL/GenBank/DDBJ databases">
        <authorList>
            <consortium name="Lawrence Berkeley National Laboratory"/>
            <person name="Mondo S.J."/>
            <person name="Hensen N."/>
            <person name="Bonometti L."/>
            <person name="Westerberg I."/>
            <person name="Brannstrom I.O."/>
            <person name="Guillou S."/>
            <person name="Cros-Aarteil S."/>
            <person name="Calhoun S."/>
            <person name="Haridas S."/>
            <person name="Kuo A."/>
            <person name="Pangilinan J."/>
            <person name="Riley R."/>
            <person name="Labutti K."/>
            <person name="Andreopoulos B."/>
            <person name="Lipzen A."/>
            <person name="Chen C."/>
            <person name="Yanf M."/>
            <person name="Daum C."/>
            <person name="Ng V."/>
            <person name="Clum A."/>
            <person name="Steindorff A."/>
            <person name="Ohm R."/>
            <person name="Martin F."/>
            <person name="Silar P."/>
            <person name="Natvig D."/>
            <person name="Lalanne C."/>
            <person name="Gautier V."/>
            <person name="Ament-Velasquez S.L."/>
            <person name="Kruys A."/>
            <person name="Hutchinson M.I."/>
            <person name="Powell A.J."/>
            <person name="Barry K."/>
            <person name="Miller A.N."/>
            <person name="Grigoriev I.V."/>
            <person name="Debuchy R."/>
            <person name="Gladieux P."/>
            <person name="Thoren M.H."/>
            <person name="Johannesson H."/>
        </authorList>
    </citation>
    <scope>NUCLEOTIDE SEQUENCE</scope>
    <source>
        <strain evidence="15">PSN324</strain>
    </source>
</reference>
<protein>
    <recommendedName>
        <fullName evidence="11">Kinesin-like protein</fullName>
    </recommendedName>
</protein>
<comment type="caution">
    <text evidence="15">The sequence shown here is derived from an EMBL/GenBank/DDBJ whole genome shotgun (WGS) entry which is preliminary data.</text>
</comment>
<dbReference type="CDD" id="cd01366">
    <property type="entry name" value="KISc_C_terminal"/>
    <property type="match status" value="1"/>
</dbReference>
<dbReference type="PANTHER" id="PTHR47972:SF45">
    <property type="entry name" value="PROTEIN CLARET SEGREGATIONAL"/>
    <property type="match status" value="1"/>
</dbReference>
<evidence type="ECO:0000256" key="13">
    <source>
        <dbReference type="SAM" id="MobiDB-lite"/>
    </source>
</evidence>
<dbReference type="GO" id="GO:0005524">
    <property type="term" value="F:ATP binding"/>
    <property type="evidence" value="ECO:0007669"/>
    <property type="project" value="UniProtKB-UniRule"/>
</dbReference>
<feature type="coiled-coil region" evidence="12">
    <location>
        <begin position="576"/>
        <end position="610"/>
    </location>
</feature>
<dbReference type="GO" id="GO:0090307">
    <property type="term" value="P:mitotic spindle assembly"/>
    <property type="evidence" value="ECO:0007669"/>
    <property type="project" value="UniProtKB-ARBA"/>
</dbReference>
<dbReference type="SUPFAM" id="SSF52540">
    <property type="entry name" value="P-loop containing nucleoside triphosphate hydrolases"/>
    <property type="match status" value="1"/>
</dbReference>
<dbReference type="GO" id="GO:0007018">
    <property type="term" value="P:microtubule-based movement"/>
    <property type="evidence" value="ECO:0007669"/>
    <property type="project" value="InterPro"/>
</dbReference>
<keyword evidence="9" id="KW-0206">Cytoskeleton</keyword>
<dbReference type="InterPro" id="IPR027640">
    <property type="entry name" value="Kinesin-like_fam"/>
</dbReference>
<feature type="region of interest" description="Disordered" evidence="13">
    <location>
        <begin position="1"/>
        <end position="73"/>
    </location>
</feature>
<accession>A0AAV9HHM3</accession>
<evidence type="ECO:0000256" key="5">
    <source>
        <dbReference type="ARBA" id="ARBA00022741"/>
    </source>
</evidence>
<dbReference type="FunFam" id="3.40.850.10:FF:000065">
    <property type="entry name" value="Kinesin-like protein"/>
    <property type="match status" value="1"/>
</dbReference>
<reference evidence="15" key="1">
    <citation type="journal article" date="2023" name="Mol. Phylogenet. Evol.">
        <title>Genome-scale phylogeny and comparative genomics of the fungal order Sordariales.</title>
        <authorList>
            <person name="Hensen N."/>
            <person name="Bonometti L."/>
            <person name="Westerberg I."/>
            <person name="Brannstrom I.O."/>
            <person name="Guillou S."/>
            <person name="Cros-Aarteil S."/>
            <person name="Calhoun S."/>
            <person name="Haridas S."/>
            <person name="Kuo A."/>
            <person name="Mondo S."/>
            <person name="Pangilinan J."/>
            <person name="Riley R."/>
            <person name="LaButti K."/>
            <person name="Andreopoulos B."/>
            <person name="Lipzen A."/>
            <person name="Chen C."/>
            <person name="Yan M."/>
            <person name="Daum C."/>
            <person name="Ng V."/>
            <person name="Clum A."/>
            <person name="Steindorff A."/>
            <person name="Ohm R.A."/>
            <person name="Martin F."/>
            <person name="Silar P."/>
            <person name="Natvig D.O."/>
            <person name="Lalanne C."/>
            <person name="Gautier V."/>
            <person name="Ament-Velasquez S.L."/>
            <person name="Kruys A."/>
            <person name="Hutchinson M.I."/>
            <person name="Powell A.J."/>
            <person name="Barry K."/>
            <person name="Miller A.N."/>
            <person name="Grigoriev I.V."/>
            <person name="Debuchy R."/>
            <person name="Gladieux P."/>
            <person name="Hiltunen Thoren M."/>
            <person name="Johannesson H."/>
        </authorList>
    </citation>
    <scope>NUCLEOTIDE SEQUENCE</scope>
    <source>
        <strain evidence="15">PSN324</strain>
    </source>
</reference>
<evidence type="ECO:0000313" key="16">
    <source>
        <dbReference type="Proteomes" id="UP001321749"/>
    </source>
</evidence>
<dbReference type="InterPro" id="IPR001752">
    <property type="entry name" value="Kinesin_motor_dom"/>
</dbReference>
<keyword evidence="8 10" id="KW-0505">Motor protein</keyword>
<comment type="similarity">
    <text evidence="2">Belongs to the TRAFAC class myosin-kinesin ATPase superfamily. Kinesin family. KIN-14 subfamily.</text>
</comment>
<feature type="compositionally biased region" description="Polar residues" evidence="13">
    <location>
        <begin position="292"/>
        <end position="306"/>
    </location>
</feature>
<keyword evidence="16" id="KW-1185">Reference proteome</keyword>
<dbReference type="InterPro" id="IPR027417">
    <property type="entry name" value="P-loop_NTPase"/>
</dbReference>
<feature type="compositionally biased region" description="Low complexity" evidence="13">
    <location>
        <begin position="51"/>
        <end position="68"/>
    </location>
</feature>
<dbReference type="InterPro" id="IPR019821">
    <property type="entry name" value="Kinesin_motor_CS"/>
</dbReference>
<dbReference type="PROSITE" id="PS50067">
    <property type="entry name" value="KINESIN_MOTOR_2"/>
    <property type="match status" value="1"/>
</dbReference>
<keyword evidence="6 10" id="KW-0067">ATP-binding</keyword>
<evidence type="ECO:0000256" key="7">
    <source>
        <dbReference type="ARBA" id="ARBA00023054"/>
    </source>
</evidence>
<dbReference type="GO" id="GO:0008569">
    <property type="term" value="F:minus-end-directed microtubule motor activity"/>
    <property type="evidence" value="ECO:0007669"/>
    <property type="project" value="UniProtKB-ARBA"/>
</dbReference>
<evidence type="ECO:0000256" key="8">
    <source>
        <dbReference type="ARBA" id="ARBA00023175"/>
    </source>
</evidence>
<dbReference type="GO" id="GO:0008017">
    <property type="term" value="F:microtubule binding"/>
    <property type="evidence" value="ECO:0007669"/>
    <property type="project" value="InterPro"/>
</dbReference>
<dbReference type="PANTHER" id="PTHR47972">
    <property type="entry name" value="KINESIN-LIKE PROTEIN KLP-3"/>
    <property type="match status" value="1"/>
</dbReference>
<comment type="subcellular location">
    <subcellularLocation>
        <location evidence="1">Cytoplasm</location>
        <location evidence="1">Cytoskeleton</location>
    </subcellularLocation>
</comment>
<evidence type="ECO:0000256" key="1">
    <source>
        <dbReference type="ARBA" id="ARBA00004245"/>
    </source>
</evidence>
<dbReference type="Pfam" id="PF00225">
    <property type="entry name" value="Kinesin"/>
    <property type="match status" value="1"/>
</dbReference>
<feature type="binding site" evidence="10">
    <location>
        <begin position="708"/>
        <end position="715"/>
    </location>
    <ligand>
        <name>ATP</name>
        <dbReference type="ChEBI" id="CHEBI:30616"/>
    </ligand>
</feature>
<evidence type="ECO:0000256" key="3">
    <source>
        <dbReference type="ARBA" id="ARBA00022490"/>
    </source>
</evidence>
<feature type="compositionally biased region" description="Polar residues" evidence="13">
    <location>
        <begin position="257"/>
        <end position="278"/>
    </location>
</feature>
<proteinExistence type="inferred from homology"/>
<dbReference type="Proteomes" id="UP001321749">
    <property type="component" value="Unassembled WGS sequence"/>
</dbReference>
<dbReference type="AlphaFoldDB" id="A0AAV9HHM3"/>
<sequence>MDHSEWMYHAPPSQDSHSHDTRSGPRLPRLRRSASLSSLDLRPVEIDRPALRSSSRPPLPTASSPSAPRRSRFWGRRTDHARIFGCPGEVNTAVSSFTLSALHPLRRRSIEPNAPTKDPLHIATPPPTSHNSGALLLSSSYLLVHLVIPRMRTINMDAAAENTNHRSGLRPPRVHATNTSLATTLQEITNSESNARAQATAIPTKRQYNGNLPQPEPKRKTLAEAAVEYSSKSQLPSAAPSMSARFGVRPTSIANLATAQPTSNIPGSSRNVGSSNFGKSMGPGSRPPVSSRAPTSMGFNQGTNGVTRGGSVRRPATSMGNRAGEEEPARPSQPPKKGWDVDGRLNEFETQFKQMKEVFDSTLTDRKSWEEAMELAKNKASDLERERQRLTDQNDQLQSQIGSLQQDKQNMTQEKQSLILQMEAEERRHKYEIEDKLREHKHAVDELRREAKSEIDQLKREHREALEAMEKQYRAQLADEQSRQSKEIQELRQKLGSEQQDLNLTVLKKDREIQEMRSMLETLKLDVERDQTIKQSLKNQLAEMSTASLTMEDRMRGLKAKIEFLESDSKQQSDSFATMEARLQEALRVADEAKEKLIKEETERRVLFNKYQELKGNIRVMCRVRPVLDSSEGDAATIAFPDEKTSAQIDVTGPEERSSLGAISRKVLPFEFDRVFAPAVHNEEVFGEISQLVQSALDGYNVCIFCYGQTGSGKTYTMSSPDGMIPRAVHMIYDTITKLKEKSWTYTMEGSFIEVYNEELHDLLTPGREVKKLEIRHDDARKQTTVLNCKTVALDSPDKVEVMLKQAQSNRSVAATKANERSSRSHSVFILKLIGENSATHERCEGTLNLVDLAGSERLKHSQVEGERMRETQNINKSLACLGDVIEALGKGSAHVPYRNSKLTHLLQYSLGGNSKTLMFVMVSPLEAHLKETITSLRFATKVHNTHIGTAKSTKKLKGSSGSSEL</sequence>
<keyword evidence="4 11" id="KW-0493">Microtubule</keyword>
<evidence type="ECO:0000256" key="9">
    <source>
        <dbReference type="ARBA" id="ARBA00023212"/>
    </source>
</evidence>
<dbReference type="InterPro" id="IPR036961">
    <property type="entry name" value="Kinesin_motor_dom_sf"/>
</dbReference>
<evidence type="ECO:0000313" key="15">
    <source>
        <dbReference type="EMBL" id="KAK4459579.1"/>
    </source>
</evidence>
<dbReference type="GO" id="GO:0005874">
    <property type="term" value="C:microtubule"/>
    <property type="evidence" value="ECO:0007669"/>
    <property type="project" value="UniProtKB-KW"/>
</dbReference>
<dbReference type="PROSITE" id="PS00411">
    <property type="entry name" value="KINESIN_MOTOR_1"/>
    <property type="match status" value="1"/>
</dbReference>
<keyword evidence="7 12" id="KW-0175">Coiled coil</keyword>
<gene>
    <name evidence="15" type="ORF">QBC42DRAFT_6520</name>
</gene>
<evidence type="ECO:0000256" key="6">
    <source>
        <dbReference type="ARBA" id="ARBA00022840"/>
    </source>
</evidence>
<evidence type="ECO:0000259" key="14">
    <source>
        <dbReference type="PROSITE" id="PS50067"/>
    </source>
</evidence>
<feature type="domain" description="Kinesin motor" evidence="14">
    <location>
        <begin position="617"/>
        <end position="946"/>
    </location>
</feature>
<keyword evidence="5 10" id="KW-0547">Nucleotide-binding</keyword>
<name>A0AAV9HHM3_9PEZI</name>
<dbReference type="PRINTS" id="PR00380">
    <property type="entry name" value="KINESINHEAVY"/>
</dbReference>
<feature type="region of interest" description="Disordered" evidence="13">
    <location>
        <begin position="257"/>
        <end position="342"/>
    </location>
</feature>
<dbReference type="SMART" id="SM00129">
    <property type="entry name" value="KISc"/>
    <property type="match status" value="1"/>
</dbReference>
<evidence type="ECO:0000256" key="11">
    <source>
        <dbReference type="RuleBase" id="RU000394"/>
    </source>
</evidence>
<evidence type="ECO:0000256" key="4">
    <source>
        <dbReference type="ARBA" id="ARBA00022701"/>
    </source>
</evidence>
<keyword evidence="3" id="KW-0963">Cytoplasm</keyword>
<organism evidence="15 16">
    <name type="scientific">Cladorrhinum samala</name>
    <dbReference type="NCBI Taxonomy" id="585594"/>
    <lineage>
        <taxon>Eukaryota</taxon>
        <taxon>Fungi</taxon>
        <taxon>Dikarya</taxon>
        <taxon>Ascomycota</taxon>
        <taxon>Pezizomycotina</taxon>
        <taxon>Sordariomycetes</taxon>
        <taxon>Sordariomycetidae</taxon>
        <taxon>Sordariales</taxon>
        <taxon>Podosporaceae</taxon>
        <taxon>Cladorrhinum</taxon>
    </lineage>
</organism>